<evidence type="ECO:0000256" key="2">
    <source>
        <dbReference type="ARBA" id="ARBA00007951"/>
    </source>
</evidence>
<keyword evidence="6" id="KW-0326">Glycosidase</keyword>
<evidence type="ECO:0000256" key="6">
    <source>
        <dbReference type="ARBA" id="ARBA00023295"/>
    </source>
</evidence>
<dbReference type="Proteomes" id="UP000269412">
    <property type="component" value="Unassembled WGS sequence"/>
</dbReference>
<reference evidence="8 9" key="1">
    <citation type="submission" date="2018-10" db="EMBL/GenBank/DDBJ databases">
        <title>Genomic Encyclopedia of Archaeal and Bacterial Type Strains, Phase II (KMG-II): from individual species to whole genera.</title>
        <authorList>
            <person name="Goeker M."/>
        </authorList>
    </citation>
    <scope>NUCLEOTIDE SEQUENCE [LARGE SCALE GENOMIC DNA]</scope>
    <source>
        <strain evidence="8 9">DSM 25230</strain>
    </source>
</reference>
<evidence type="ECO:0000313" key="9">
    <source>
        <dbReference type="Proteomes" id="UP000269412"/>
    </source>
</evidence>
<accession>A0A495EC25</accession>
<dbReference type="InterPro" id="IPR016286">
    <property type="entry name" value="FUC_metazoa-typ"/>
</dbReference>
<keyword evidence="5" id="KW-0378">Hydrolase</keyword>
<name>A0A495EC25_9FLAO</name>
<dbReference type="GO" id="GO:0016139">
    <property type="term" value="P:glycoside catabolic process"/>
    <property type="evidence" value="ECO:0007669"/>
    <property type="project" value="TreeGrafter"/>
</dbReference>
<keyword evidence="9" id="KW-1185">Reference proteome</keyword>
<dbReference type="PANTHER" id="PTHR10030:SF37">
    <property type="entry name" value="ALPHA-L-FUCOSIDASE-RELATED"/>
    <property type="match status" value="1"/>
</dbReference>
<dbReference type="PROSITE" id="PS51257">
    <property type="entry name" value="PROKAR_LIPOPROTEIN"/>
    <property type="match status" value="1"/>
</dbReference>
<gene>
    <name evidence="8" type="ORF">CLV91_0500</name>
</gene>
<dbReference type="InterPro" id="IPR000933">
    <property type="entry name" value="Glyco_hydro_29"/>
</dbReference>
<dbReference type="GO" id="GO:0006004">
    <property type="term" value="P:fucose metabolic process"/>
    <property type="evidence" value="ECO:0007669"/>
    <property type="project" value="InterPro"/>
</dbReference>
<comment type="similarity">
    <text evidence="2">Belongs to the glycosyl hydrolase 29 family.</text>
</comment>
<dbReference type="InterPro" id="IPR057739">
    <property type="entry name" value="Glyco_hydro_29_N"/>
</dbReference>
<dbReference type="EMBL" id="RBIQ01000007">
    <property type="protein sequence ID" value="RKR14425.1"/>
    <property type="molecule type" value="Genomic_DNA"/>
</dbReference>
<dbReference type="PANTHER" id="PTHR10030">
    <property type="entry name" value="ALPHA-L-FUCOSIDASE"/>
    <property type="match status" value="1"/>
</dbReference>
<dbReference type="GO" id="GO:0005764">
    <property type="term" value="C:lysosome"/>
    <property type="evidence" value="ECO:0007669"/>
    <property type="project" value="TreeGrafter"/>
</dbReference>
<feature type="domain" description="Glycoside hydrolase family 29 N-terminal" evidence="7">
    <location>
        <begin position="22"/>
        <end position="432"/>
    </location>
</feature>
<dbReference type="OrthoDB" id="1095333at2"/>
<evidence type="ECO:0000259" key="7">
    <source>
        <dbReference type="Pfam" id="PF01120"/>
    </source>
</evidence>
<keyword evidence="4" id="KW-0732">Signal</keyword>
<evidence type="ECO:0000256" key="3">
    <source>
        <dbReference type="ARBA" id="ARBA00012662"/>
    </source>
</evidence>
<dbReference type="Pfam" id="PF01120">
    <property type="entry name" value="Alpha_L_fucos"/>
    <property type="match status" value="1"/>
</dbReference>
<evidence type="ECO:0000256" key="4">
    <source>
        <dbReference type="ARBA" id="ARBA00022729"/>
    </source>
</evidence>
<dbReference type="SMART" id="SM00812">
    <property type="entry name" value="Alpha_L_fucos"/>
    <property type="match status" value="1"/>
</dbReference>
<dbReference type="EC" id="3.2.1.51" evidence="3"/>
<dbReference type="Gene3D" id="3.20.20.80">
    <property type="entry name" value="Glycosidases"/>
    <property type="match status" value="1"/>
</dbReference>
<dbReference type="InterPro" id="IPR017853">
    <property type="entry name" value="GH"/>
</dbReference>
<protein>
    <recommendedName>
        <fullName evidence="3">alpha-L-fucosidase</fullName>
        <ecNumber evidence="3">3.2.1.51</ecNumber>
    </recommendedName>
</protein>
<comment type="caution">
    <text evidence="8">The sequence shown here is derived from an EMBL/GenBank/DDBJ whole genome shotgun (WGS) entry which is preliminary data.</text>
</comment>
<evidence type="ECO:0000256" key="5">
    <source>
        <dbReference type="ARBA" id="ARBA00022801"/>
    </source>
</evidence>
<dbReference type="RefSeq" id="WP_121063628.1">
    <property type="nucleotide sequence ID" value="NZ_RBIQ01000007.1"/>
</dbReference>
<evidence type="ECO:0000256" key="1">
    <source>
        <dbReference type="ARBA" id="ARBA00004071"/>
    </source>
</evidence>
<dbReference type="AlphaFoldDB" id="A0A495EC25"/>
<dbReference type="SUPFAM" id="SSF51445">
    <property type="entry name" value="(Trans)glycosidases"/>
    <property type="match status" value="1"/>
</dbReference>
<organism evidence="8 9">
    <name type="scientific">Maribacter vaceletii</name>
    <dbReference type="NCBI Taxonomy" id="1206816"/>
    <lineage>
        <taxon>Bacteria</taxon>
        <taxon>Pseudomonadati</taxon>
        <taxon>Bacteroidota</taxon>
        <taxon>Flavobacteriia</taxon>
        <taxon>Flavobacteriales</taxon>
        <taxon>Flavobacteriaceae</taxon>
        <taxon>Maribacter</taxon>
    </lineage>
</organism>
<proteinExistence type="inferred from homology"/>
<dbReference type="PIRSF" id="PIRSF001092">
    <property type="entry name" value="Alpha-L-fucosidase"/>
    <property type="match status" value="1"/>
</dbReference>
<evidence type="ECO:0000313" key="8">
    <source>
        <dbReference type="EMBL" id="RKR14425.1"/>
    </source>
</evidence>
<dbReference type="GO" id="GO:0004560">
    <property type="term" value="F:alpha-L-fucosidase activity"/>
    <property type="evidence" value="ECO:0007669"/>
    <property type="project" value="InterPro"/>
</dbReference>
<sequence length="520" mass="60720">MISSKIKIVFLVGLFYSCSNKDGQKKDKIYLSNWKSLSTYECPDWFADAKFGIWAHSSPQDVPMEGDWYAHNMYKEGHPNYEYHVQNFGHPSKIGYKDLLPKWTLDKWKPDSLMNLYKRAGAKYFVALANHHCNFDTWNSKHQKWNSINIGPKRDVVGEWKNAADKNGLKFGVSVHNINTWGWFLNAFGSDKKGPLKDVLYDGRLTLKDGKGKWWEGYDPAMLYSPYERENDSIPTREWMQNWYDRCVDLVDSYQPDLLYFDSYIVEQVWRQFTYHGDDTYEGVPDETRKIAERTPFKEAGIDIISYFYNQNRKWHGKENGVMNIKVHDLNESVPEIYKKGMVIDREKGGFGGGEQEIQKYPWQKDRPFGAWHYNKKADFPTTVSVIWNLVDVVSKNGNLLLGIPMKPDGTLHEKEYKFLEEMGDWMDINSEGIYESKVYTVYGNKNVRYTQKGENIYAFCKVINEDTIDLKNIHQNVTAIYQLGNNETPKYSITNGTIKLEFNNPDVKEKVITFKIVTK</sequence>
<comment type="function">
    <text evidence="1">Alpha-L-fucosidase is responsible for hydrolyzing the alpha-1,6-linked fucose joined to the reducing-end N-acetylglucosamine of the carbohydrate moieties of glycoproteins.</text>
</comment>